<dbReference type="Proteomes" id="UP000033475">
    <property type="component" value="Unassembled WGS sequence"/>
</dbReference>
<reference evidence="1 2" key="1">
    <citation type="submission" date="2015-01" db="EMBL/GenBank/DDBJ databases">
        <title>Genome Sequencing of Rickettsiales.</title>
        <authorList>
            <person name="Daugherty S.C."/>
            <person name="Su Q."/>
            <person name="Abolude K."/>
            <person name="Beier-Sexton M."/>
            <person name="Carlyon J.A."/>
            <person name="Carter R."/>
            <person name="Day N.P."/>
            <person name="Dumler S.J."/>
            <person name="Dyachenko V."/>
            <person name="Godinez A."/>
            <person name="Kurtti T.J."/>
            <person name="Lichay M."/>
            <person name="Mullins K.E."/>
            <person name="Ott S."/>
            <person name="Pappas-Brown V."/>
            <person name="Paris D.H."/>
            <person name="Patel P."/>
            <person name="Richards A.L."/>
            <person name="Sadzewicz L."/>
            <person name="Sears K."/>
            <person name="Seidman D."/>
            <person name="Sengamalay N."/>
            <person name="Stenos J."/>
            <person name="Tallon L.J."/>
            <person name="Vincent G."/>
            <person name="Fraser C.M."/>
            <person name="Munderloh U."/>
            <person name="Dunning-Hotopp J.C."/>
        </authorList>
    </citation>
    <scope>NUCLEOTIDE SEQUENCE [LARGE SCALE GENOMIC DNA]</scope>
    <source>
        <strain evidence="1 2">Pedreira</strain>
    </source>
</reference>
<dbReference type="AlphaFoldDB" id="A0A0F3MT88"/>
<gene>
    <name evidence="1" type="ORF">RFEPED_1028</name>
</gene>
<organism evidence="1 2">
    <name type="scientific">Rickettsia felis str. Pedreira</name>
    <dbReference type="NCBI Taxonomy" id="1359196"/>
    <lineage>
        <taxon>Bacteria</taxon>
        <taxon>Pseudomonadati</taxon>
        <taxon>Pseudomonadota</taxon>
        <taxon>Alphaproteobacteria</taxon>
        <taxon>Rickettsiales</taxon>
        <taxon>Rickettsiaceae</taxon>
        <taxon>Rickettsieae</taxon>
        <taxon>Rickettsia</taxon>
        <taxon>spotted fever group</taxon>
    </lineage>
</organism>
<sequence>MSFQKLADGINDKVSTNIAINTKDKAIIKDTIENIVNNIKALNNVTDIDKITASMEKLIVNKSTKLEIVTIEHRLNEIIENQNINDDVSMLGGDNTFVPAAG</sequence>
<dbReference type="PATRIC" id="fig|1359196.3.peg.996"/>
<evidence type="ECO:0000313" key="1">
    <source>
        <dbReference type="EMBL" id="KJV58637.1"/>
    </source>
</evidence>
<dbReference type="EMBL" id="LANQ01000001">
    <property type="protein sequence ID" value="KJV58637.1"/>
    <property type="molecule type" value="Genomic_DNA"/>
</dbReference>
<evidence type="ECO:0000313" key="2">
    <source>
        <dbReference type="Proteomes" id="UP000033475"/>
    </source>
</evidence>
<dbReference type="RefSeq" id="WP_011271629.1">
    <property type="nucleotide sequence ID" value="NZ_LANQ01000001.1"/>
</dbReference>
<comment type="caution">
    <text evidence="1">The sequence shown here is derived from an EMBL/GenBank/DDBJ whole genome shotgun (WGS) entry which is preliminary data.</text>
</comment>
<protein>
    <submittedName>
        <fullName evidence="1">Uncharacterized protein</fullName>
    </submittedName>
</protein>
<name>A0A0F3MT88_RICFI</name>
<accession>A0A0F3MT88</accession>
<proteinExistence type="predicted"/>